<dbReference type="AlphaFoldDB" id="A0A317WQZ9"/>
<gene>
    <name evidence="2" type="ORF">BO94DRAFT_574865</name>
</gene>
<evidence type="ECO:0000313" key="3">
    <source>
        <dbReference type="Proteomes" id="UP000246702"/>
    </source>
</evidence>
<dbReference type="Pfam" id="PF06985">
    <property type="entry name" value="HET"/>
    <property type="match status" value="1"/>
</dbReference>
<sequence length="671" mass="75929">MGQSYSRSLSSSPAHSKKWQLIALKKIPRYTDGTLCRNCADLPIWETLADNTPYSGGLARTIILSASCTHCGIVIEALRGQPHPLYEEIPTTAVYRVSGQPSICIYLSDKSGGRDLRSHIRLLAESRMRLTTRLLSHHTLDGDHFGRTIKQQIDFRLVRSWLDECINHADHDCGSVRSDLPFILLIDVQDRRLVRARGHVKYLALSYVWGQVGGLQTVTQNYKAVQEKGSLCPDNPDIPRVITDSMILVQQLNERYLWVDRLCIIQDMGKMQTMACQVLDLGLGPADDQTSEGRRPYACTSRPSLCFTASRYTSRGWTFQEVLLSPRRLFISDRQAYFTCMEGNGAHCEDRNHTLDYLSFKQVYGLTDRLGLYGGLVESYTRRTLTYDSDILDAFSGISSILMRDNPMHGWEELYSGLPRREFLYSLLWSPIETPVRRPPRRADLIEESFPSWSWIGWKGLISYQPVWAWSNMKGREEVFAPGPIKLIQPNGAETTVYQPQGGSHEGYCSCAIWERSPYTPACVHGTSEPISGPSSPASQSVLHFRTLSIPADSFSYEEGLGLENDGRIGCFRLFHEQECGVIIGQLPRDINLDECMYIFLCYGKELPKNTSVMRMGVYNVLCRDSDWCGCIPFCLLVRGCEGFWERVGLAIIQPMAFEAAQPKWEDIQLA</sequence>
<dbReference type="RefSeq" id="XP_025468225.1">
    <property type="nucleotide sequence ID" value="XM_025615043.1"/>
</dbReference>
<dbReference type="GeneID" id="37117186"/>
<reference evidence="2 3" key="1">
    <citation type="submission" date="2016-12" db="EMBL/GenBank/DDBJ databases">
        <title>The genomes of Aspergillus section Nigri reveals drivers in fungal speciation.</title>
        <authorList>
            <consortium name="DOE Joint Genome Institute"/>
            <person name="Vesth T.C."/>
            <person name="Nybo J."/>
            <person name="Theobald S."/>
            <person name="Brandl J."/>
            <person name="Frisvad J.C."/>
            <person name="Nielsen K.F."/>
            <person name="Lyhne E.K."/>
            <person name="Kogle M.E."/>
            <person name="Kuo A."/>
            <person name="Riley R."/>
            <person name="Clum A."/>
            <person name="Nolan M."/>
            <person name="Lipzen A."/>
            <person name="Salamov A."/>
            <person name="Henrissat B."/>
            <person name="Wiebenga A."/>
            <person name="De Vries R.P."/>
            <person name="Grigoriev I.V."/>
            <person name="Mortensen U.H."/>
            <person name="Andersen M.R."/>
            <person name="Baker S.E."/>
        </authorList>
    </citation>
    <scope>NUCLEOTIDE SEQUENCE [LARGE SCALE GENOMIC DNA]</scope>
    <source>
        <strain evidence="2 3">CBS 115572</strain>
    </source>
</reference>
<dbReference type="EMBL" id="MSFK01000012">
    <property type="protein sequence ID" value="PWY88863.1"/>
    <property type="molecule type" value="Genomic_DNA"/>
</dbReference>
<evidence type="ECO:0000259" key="1">
    <source>
        <dbReference type="Pfam" id="PF06985"/>
    </source>
</evidence>
<dbReference type="Proteomes" id="UP000246702">
    <property type="component" value="Unassembled WGS sequence"/>
</dbReference>
<name>A0A317WQZ9_9EURO</name>
<evidence type="ECO:0000313" key="2">
    <source>
        <dbReference type="EMBL" id="PWY88863.1"/>
    </source>
</evidence>
<feature type="domain" description="Heterokaryon incompatibility" evidence="1">
    <location>
        <begin position="202"/>
        <end position="270"/>
    </location>
</feature>
<accession>A0A317WQZ9</accession>
<proteinExistence type="predicted"/>
<dbReference type="InterPro" id="IPR010730">
    <property type="entry name" value="HET"/>
</dbReference>
<keyword evidence="3" id="KW-1185">Reference proteome</keyword>
<dbReference type="OrthoDB" id="5135333at2759"/>
<comment type="caution">
    <text evidence="2">The sequence shown here is derived from an EMBL/GenBank/DDBJ whole genome shotgun (WGS) entry which is preliminary data.</text>
</comment>
<protein>
    <recommendedName>
        <fullName evidence="1">Heterokaryon incompatibility domain-containing protein</fullName>
    </recommendedName>
</protein>
<dbReference type="PANTHER" id="PTHR33112:SF12">
    <property type="entry name" value="HETEROKARYON INCOMPATIBILITY DOMAIN-CONTAINING PROTEIN"/>
    <property type="match status" value="1"/>
</dbReference>
<dbReference type="PANTHER" id="PTHR33112">
    <property type="entry name" value="DOMAIN PROTEIN, PUTATIVE-RELATED"/>
    <property type="match status" value="1"/>
</dbReference>
<organism evidence="2 3">
    <name type="scientific">Aspergillus sclerotioniger CBS 115572</name>
    <dbReference type="NCBI Taxonomy" id="1450535"/>
    <lineage>
        <taxon>Eukaryota</taxon>
        <taxon>Fungi</taxon>
        <taxon>Dikarya</taxon>
        <taxon>Ascomycota</taxon>
        <taxon>Pezizomycotina</taxon>
        <taxon>Eurotiomycetes</taxon>
        <taxon>Eurotiomycetidae</taxon>
        <taxon>Eurotiales</taxon>
        <taxon>Aspergillaceae</taxon>
        <taxon>Aspergillus</taxon>
        <taxon>Aspergillus subgen. Circumdati</taxon>
    </lineage>
</organism>
<dbReference type="STRING" id="1450535.A0A317WQZ9"/>